<keyword evidence="3" id="KW-1185">Reference proteome</keyword>
<name>D7MPC6_ARALL</name>
<gene>
    <name evidence="2" type="ORF">ARALYDRAFT_917950</name>
</gene>
<dbReference type="EMBL" id="GL348720">
    <property type="protein sequence ID" value="EFH40261.1"/>
    <property type="molecule type" value="Genomic_DNA"/>
</dbReference>
<feature type="compositionally biased region" description="Polar residues" evidence="1">
    <location>
        <begin position="1"/>
        <end position="33"/>
    </location>
</feature>
<protein>
    <submittedName>
        <fullName evidence="2">Predicted protein</fullName>
    </submittedName>
</protein>
<evidence type="ECO:0000313" key="3">
    <source>
        <dbReference type="Proteomes" id="UP000008694"/>
    </source>
</evidence>
<dbReference type="Proteomes" id="UP000008694">
    <property type="component" value="Unassembled WGS sequence"/>
</dbReference>
<feature type="region of interest" description="Disordered" evidence="1">
    <location>
        <begin position="1"/>
        <end position="35"/>
    </location>
</feature>
<proteinExistence type="predicted"/>
<sequence>MDSGIKNYSETSIPLSRRTFTGNKPEIPTTNAGNKPAIRKDDIMILSNQHQIDATLRSKTITIEANRCNACQTRIQKSQ</sequence>
<reference evidence="3" key="1">
    <citation type="journal article" date="2011" name="Nat. Genet.">
        <title>The Arabidopsis lyrata genome sequence and the basis of rapid genome size change.</title>
        <authorList>
            <person name="Hu T.T."/>
            <person name="Pattyn P."/>
            <person name="Bakker E.G."/>
            <person name="Cao J."/>
            <person name="Cheng J.-F."/>
            <person name="Clark R.M."/>
            <person name="Fahlgren N."/>
            <person name="Fawcett J.A."/>
            <person name="Grimwood J."/>
            <person name="Gundlach H."/>
            <person name="Haberer G."/>
            <person name="Hollister J.D."/>
            <person name="Ossowski S."/>
            <person name="Ottilar R.P."/>
            <person name="Salamov A.A."/>
            <person name="Schneeberger K."/>
            <person name="Spannagl M."/>
            <person name="Wang X."/>
            <person name="Yang L."/>
            <person name="Nasrallah M.E."/>
            <person name="Bergelson J."/>
            <person name="Carrington J.C."/>
            <person name="Gaut B.S."/>
            <person name="Schmutz J."/>
            <person name="Mayer K.F.X."/>
            <person name="Van de Peer Y."/>
            <person name="Grigoriev I.V."/>
            <person name="Nordborg M."/>
            <person name="Weigel D."/>
            <person name="Guo Y.-L."/>
        </authorList>
    </citation>
    <scope>NUCLEOTIDE SEQUENCE [LARGE SCALE GENOMIC DNA]</scope>
    <source>
        <strain evidence="3">cv. MN47</strain>
    </source>
</reference>
<dbReference type="HOGENOM" id="CLU_2609323_0_0_1"/>
<evidence type="ECO:0000313" key="2">
    <source>
        <dbReference type="EMBL" id="EFH40261.1"/>
    </source>
</evidence>
<dbReference type="Gramene" id="scaffold_801350.1">
    <property type="protein sequence ID" value="scaffold_801350.1"/>
    <property type="gene ID" value="scaffold_801350.1"/>
</dbReference>
<evidence type="ECO:0000256" key="1">
    <source>
        <dbReference type="SAM" id="MobiDB-lite"/>
    </source>
</evidence>
<accession>D7MPC6</accession>
<dbReference type="AlphaFoldDB" id="D7MPC6"/>
<organism evidence="3">
    <name type="scientific">Arabidopsis lyrata subsp. lyrata</name>
    <name type="common">Lyre-leaved rock-cress</name>
    <dbReference type="NCBI Taxonomy" id="81972"/>
    <lineage>
        <taxon>Eukaryota</taxon>
        <taxon>Viridiplantae</taxon>
        <taxon>Streptophyta</taxon>
        <taxon>Embryophyta</taxon>
        <taxon>Tracheophyta</taxon>
        <taxon>Spermatophyta</taxon>
        <taxon>Magnoliopsida</taxon>
        <taxon>eudicotyledons</taxon>
        <taxon>Gunneridae</taxon>
        <taxon>Pentapetalae</taxon>
        <taxon>rosids</taxon>
        <taxon>malvids</taxon>
        <taxon>Brassicales</taxon>
        <taxon>Brassicaceae</taxon>
        <taxon>Camelineae</taxon>
        <taxon>Arabidopsis</taxon>
    </lineage>
</organism>